<comment type="caution">
    <text evidence="1">The sequence shown here is derived from an EMBL/GenBank/DDBJ whole genome shotgun (WGS) entry which is preliminary data.</text>
</comment>
<dbReference type="PANTHER" id="PTHR33395:SF22">
    <property type="entry name" value="REVERSE TRANSCRIPTASE DOMAIN-CONTAINING PROTEIN"/>
    <property type="match status" value="1"/>
</dbReference>
<organism evidence="1 2">
    <name type="scientific">Stylophora pistillata</name>
    <name type="common">Smooth cauliflower coral</name>
    <dbReference type="NCBI Taxonomy" id="50429"/>
    <lineage>
        <taxon>Eukaryota</taxon>
        <taxon>Metazoa</taxon>
        <taxon>Cnidaria</taxon>
        <taxon>Anthozoa</taxon>
        <taxon>Hexacorallia</taxon>
        <taxon>Scleractinia</taxon>
        <taxon>Astrocoeniina</taxon>
        <taxon>Pocilloporidae</taxon>
        <taxon>Stylophora</taxon>
    </lineage>
</organism>
<gene>
    <name evidence="1" type="ORF">AWC38_SpisGene10775</name>
</gene>
<evidence type="ECO:0000313" key="1">
    <source>
        <dbReference type="EMBL" id="PFX24620.1"/>
    </source>
</evidence>
<dbReference type="InterPro" id="IPR036691">
    <property type="entry name" value="Endo/exonu/phosph_ase_sf"/>
</dbReference>
<proteinExistence type="predicted"/>
<reference evidence="2" key="1">
    <citation type="journal article" date="2017" name="bioRxiv">
        <title>Comparative analysis of the genomes of Stylophora pistillata and Acropora digitifera provides evidence for extensive differences between species of corals.</title>
        <authorList>
            <person name="Voolstra C.R."/>
            <person name="Li Y."/>
            <person name="Liew Y.J."/>
            <person name="Baumgarten S."/>
            <person name="Zoccola D."/>
            <person name="Flot J.-F."/>
            <person name="Tambutte S."/>
            <person name="Allemand D."/>
            <person name="Aranda M."/>
        </authorList>
    </citation>
    <scope>NUCLEOTIDE SEQUENCE [LARGE SCALE GENOMIC DNA]</scope>
</reference>
<dbReference type="EMBL" id="LSMT01000171">
    <property type="protein sequence ID" value="PFX24620.1"/>
    <property type="molecule type" value="Genomic_DNA"/>
</dbReference>
<dbReference type="AlphaFoldDB" id="A0A2B4S732"/>
<name>A0A2B4S732_STYPI</name>
<accession>A0A2B4S732</accession>
<evidence type="ECO:0000313" key="2">
    <source>
        <dbReference type="Proteomes" id="UP000225706"/>
    </source>
</evidence>
<dbReference type="Proteomes" id="UP000225706">
    <property type="component" value="Unassembled WGS sequence"/>
</dbReference>
<protein>
    <recommendedName>
        <fullName evidence="3">Endonuclease/exonuclease/phosphatase domain-containing protein</fullName>
    </recommendedName>
</protein>
<dbReference type="PANTHER" id="PTHR33395">
    <property type="entry name" value="TRANSCRIPTASE, PUTATIVE-RELATED-RELATED"/>
    <property type="match status" value="1"/>
</dbReference>
<dbReference type="OrthoDB" id="5987713at2759"/>
<dbReference type="Gene3D" id="3.60.10.10">
    <property type="entry name" value="Endonuclease/exonuclease/phosphatase"/>
    <property type="match status" value="1"/>
</dbReference>
<keyword evidence="2" id="KW-1185">Reference proteome</keyword>
<sequence length="412" mass="45924">MADSRVFPASMPVSWTFNRCAVASLPFFKESLSDDSNTLTFPSDKSSKAAEDEELTTTLLKFSIKNLKIGHVNINSVDGFKFYELKSLILKSLFDIMESHEVESISLCVQTSSRTKKVLVIGMYRPPGLLKTTWEHEINNILLRATQRYESIMLIGDLNCDLSRPNKGAKEGKPLIDLMDVYGLTNLIKAPTGVVVESSSLIDVILKNKPRSVLTSGVFGVSPSDMTGRKMRALVHPSIVATRKECVAAQFEFDHVSVAETELILKSLDPNKATDHDQIPARVLRDGVSVLAVPVAHLVNAGIDYACVPTDWKLAEICSIFKRDDEFDKSKYRLVSILVLLDKGFERCVQKQLVHYFDLHLSKFLSAYRKGYSCESVLLNLIEDWKGAVENNFVAGSVLVDLSKVKVKVIFI</sequence>
<evidence type="ECO:0008006" key="3">
    <source>
        <dbReference type="Google" id="ProtNLM"/>
    </source>
</evidence>
<dbReference type="SUPFAM" id="SSF56219">
    <property type="entry name" value="DNase I-like"/>
    <property type="match status" value="1"/>
</dbReference>